<dbReference type="SMART" id="SM00450">
    <property type="entry name" value="RHOD"/>
    <property type="match status" value="1"/>
</dbReference>
<comment type="caution">
    <text evidence="6">The sequence shown here is derived from an EMBL/GenBank/DDBJ whole genome shotgun (WGS) entry which is preliminary data.</text>
</comment>
<keyword evidence="7" id="KW-1185">Reference proteome</keyword>
<dbReference type="Gene3D" id="2.60.300.12">
    <property type="entry name" value="HesB-like domain"/>
    <property type="match status" value="1"/>
</dbReference>
<dbReference type="PANTHER" id="PTHR10293:SF16">
    <property type="entry name" value="GLUTAREDOXIN-RELATED PROTEIN 5, MITOCHONDRIAL"/>
    <property type="match status" value="1"/>
</dbReference>
<dbReference type="RefSeq" id="WP_134674337.1">
    <property type="nucleotide sequence ID" value="NZ_CP039383.2"/>
</dbReference>
<dbReference type="InterPro" id="IPR036873">
    <property type="entry name" value="Rhodanese-like_dom_sf"/>
</dbReference>
<dbReference type="GO" id="GO:0051537">
    <property type="term" value="F:2 iron, 2 sulfur cluster binding"/>
    <property type="evidence" value="ECO:0007669"/>
    <property type="project" value="UniProtKB-KW"/>
</dbReference>
<evidence type="ECO:0000256" key="4">
    <source>
        <dbReference type="ARBA" id="ARBA00023014"/>
    </source>
</evidence>
<dbReference type="InterPro" id="IPR035903">
    <property type="entry name" value="HesB-like_dom_sf"/>
</dbReference>
<dbReference type="SUPFAM" id="SSF52821">
    <property type="entry name" value="Rhodanese/Cell cycle control phosphatase"/>
    <property type="match status" value="1"/>
</dbReference>
<protein>
    <submittedName>
        <fullName evidence="6">Grx4 family monothiol glutaredoxin</fullName>
    </submittedName>
</protein>
<keyword evidence="5" id="KW-0676">Redox-active center</keyword>
<dbReference type="InterPro" id="IPR002109">
    <property type="entry name" value="Glutaredoxin"/>
</dbReference>
<dbReference type="CDD" id="cd03028">
    <property type="entry name" value="GRX_PICOT_like"/>
    <property type="match status" value="1"/>
</dbReference>
<dbReference type="InterPro" id="IPR033658">
    <property type="entry name" value="GRX_PICOT-like"/>
</dbReference>
<organism evidence="6 7">
    <name type="scientific">Luteimonas yindakuii</name>
    <dbReference type="NCBI Taxonomy" id="2565782"/>
    <lineage>
        <taxon>Bacteria</taxon>
        <taxon>Pseudomonadati</taxon>
        <taxon>Pseudomonadota</taxon>
        <taxon>Gammaproteobacteria</taxon>
        <taxon>Lysobacterales</taxon>
        <taxon>Lysobacteraceae</taxon>
        <taxon>Luteimonas</taxon>
    </lineage>
</organism>
<dbReference type="Gene3D" id="3.40.30.10">
    <property type="entry name" value="Glutaredoxin"/>
    <property type="match status" value="1"/>
</dbReference>
<dbReference type="PANTHER" id="PTHR10293">
    <property type="entry name" value="GLUTAREDOXIN FAMILY MEMBER"/>
    <property type="match status" value="1"/>
</dbReference>
<dbReference type="OrthoDB" id="9804115at2"/>
<dbReference type="SUPFAM" id="SSF52833">
    <property type="entry name" value="Thioredoxin-like"/>
    <property type="match status" value="1"/>
</dbReference>
<dbReference type="GO" id="GO:0046872">
    <property type="term" value="F:metal ion binding"/>
    <property type="evidence" value="ECO:0007669"/>
    <property type="project" value="UniProtKB-KW"/>
</dbReference>
<gene>
    <name evidence="6" type="primary">grxD</name>
    <name evidence="6" type="ORF">E4582_09555</name>
</gene>
<evidence type="ECO:0000256" key="1">
    <source>
        <dbReference type="ARBA" id="ARBA00022714"/>
    </source>
</evidence>
<name>A0A4Z1RMU8_9GAMM</name>
<dbReference type="Pfam" id="PF00581">
    <property type="entry name" value="Rhodanese"/>
    <property type="match status" value="1"/>
</dbReference>
<dbReference type="Gene3D" id="3.40.250.10">
    <property type="entry name" value="Rhodanese-like domain"/>
    <property type="match status" value="1"/>
</dbReference>
<dbReference type="Pfam" id="PF00462">
    <property type="entry name" value="Glutaredoxin"/>
    <property type="match status" value="1"/>
</dbReference>
<evidence type="ECO:0000256" key="5">
    <source>
        <dbReference type="ARBA" id="ARBA00023284"/>
    </source>
</evidence>
<dbReference type="PROSITE" id="PS51354">
    <property type="entry name" value="GLUTAREDOXIN_2"/>
    <property type="match status" value="1"/>
</dbReference>
<evidence type="ECO:0000256" key="2">
    <source>
        <dbReference type="ARBA" id="ARBA00022723"/>
    </source>
</evidence>
<evidence type="ECO:0000313" key="7">
    <source>
        <dbReference type="Proteomes" id="UP000298681"/>
    </source>
</evidence>
<sequence>MSLSPAVRERIESLLQSNQVVLFMKGQPSMPQCGFSAKAAGILDDLGVEYAHVNVLADPEIRDGIKAYGNWPTIPQLYIGGELVGGSDIIEEMANSGDLNTALGIAAPDRTPPSNVTVTAEAAKMLREALDGAGTNTALALAIDGRFQPRFQIAQASDSAIAVESAGIRIQFDAASARRADGITIDWVDDVRGKGLVVENPNAPKPVLPLVSAEADAQVRTGTLTLVDVRPADERAQASVNVAFETLDGGNRERLEGLPKDTAIAFLCHTGVRSRQAAEQFHALGFTRVYNVEGGIDAWSQTVDATVPRY</sequence>
<evidence type="ECO:0000313" key="6">
    <source>
        <dbReference type="EMBL" id="TKS54981.1"/>
    </source>
</evidence>
<accession>A0A4Z1RMU8</accession>
<keyword evidence="2" id="KW-0479">Metal-binding</keyword>
<dbReference type="PROSITE" id="PS50206">
    <property type="entry name" value="RHODANESE_3"/>
    <property type="match status" value="1"/>
</dbReference>
<keyword evidence="3" id="KW-0408">Iron</keyword>
<evidence type="ECO:0000256" key="3">
    <source>
        <dbReference type="ARBA" id="ARBA00023004"/>
    </source>
</evidence>
<dbReference type="NCBIfam" id="TIGR00365">
    <property type="entry name" value="Grx4 family monothiol glutaredoxin"/>
    <property type="match status" value="1"/>
</dbReference>
<dbReference type="InterPro" id="IPR001763">
    <property type="entry name" value="Rhodanese-like_dom"/>
</dbReference>
<dbReference type="InterPro" id="IPR036249">
    <property type="entry name" value="Thioredoxin-like_sf"/>
</dbReference>
<keyword evidence="1" id="KW-0001">2Fe-2S</keyword>
<dbReference type="AlphaFoldDB" id="A0A4Z1RMU8"/>
<keyword evidence="4" id="KW-0411">Iron-sulfur</keyword>
<reference evidence="6 7" key="1">
    <citation type="submission" date="2019-01" db="EMBL/GenBank/DDBJ databases">
        <authorList>
            <person name="Zhang S."/>
        </authorList>
    </citation>
    <scope>NUCLEOTIDE SEQUENCE [LARGE SCALE GENOMIC DNA]</scope>
    <source>
        <strain evidence="6 7">1626</strain>
    </source>
</reference>
<dbReference type="Proteomes" id="UP000298681">
    <property type="component" value="Unassembled WGS sequence"/>
</dbReference>
<proteinExistence type="predicted"/>
<dbReference type="EMBL" id="SPUH01000001">
    <property type="protein sequence ID" value="TKS54981.1"/>
    <property type="molecule type" value="Genomic_DNA"/>
</dbReference>
<dbReference type="SUPFAM" id="SSF89360">
    <property type="entry name" value="HesB-like domain"/>
    <property type="match status" value="1"/>
</dbReference>
<dbReference type="InterPro" id="IPR004480">
    <property type="entry name" value="Monothiol_GRX-rel"/>
</dbReference>
<dbReference type="CDD" id="cd00158">
    <property type="entry name" value="RHOD"/>
    <property type="match status" value="1"/>
</dbReference>